<dbReference type="AlphaFoldDB" id="A0A9D2N4G3"/>
<evidence type="ECO:0000313" key="2">
    <source>
        <dbReference type="Proteomes" id="UP000823893"/>
    </source>
</evidence>
<reference evidence="1" key="1">
    <citation type="journal article" date="2021" name="PeerJ">
        <title>Extensive microbial diversity within the chicken gut microbiome revealed by metagenomics and culture.</title>
        <authorList>
            <person name="Gilroy R."/>
            <person name="Ravi A."/>
            <person name="Getino M."/>
            <person name="Pursley I."/>
            <person name="Horton D.L."/>
            <person name="Alikhan N.F."/>
            <person name="Baker D."/>
            <person name="Gharbi K."/>
            <person name="Hall N."/>
            <person name="Watson M."/>
            <person name="Adriaenssens E.M."/>
            <person name="Foster-Nyarko E."/>
            <person name="Jarju S."/>
            <person name="Secka A."/>
            <person name="Antonio M."/>
            <person name="Oren A."/>
            <person name="Chaudhuri R.R."/>
            <person name="La Ragione R."/>
            <person name="Hildebrand F."/>
            <person name="Pallen M.J."/>
        </authorList>
    </citation>
    <scope>NUCLEOTIDE SEQUENCE</scope>
    <source>
        <strain evidence="1">ChiSxjej6B18-287</strain>
    </source>
</reference>
<reference evidence="1" key="2">
    <citation type="submission" date="2021-04" db="EMBL/GenBank/DDBJ databases">
        <authorList>
            <person name="Gilroy R."/>
        </authorList>
    </citation>
    <scope>NUCLEOTIDE SEQUENCE</scope>
    <source>
        <strain evidence="1">ChiSxjej6B18-287</strain>
    </source>
</reference>
<dbReference type="Proteomes" id="UP000823893">
    <property type="component" value="Unassembled WGS sequence"/>
</dbReference>
<comment type="caution">
    <text evidence="1">The sequence shown here is derived from an EMBL/GenBank/DDBJ whole genome shotgun (WGS) entry which is preliminary data.</text>
</comment>
<evidence type="ECO:0000313" key="1">
    <source>
        <dbReference type="EMBL" id="HJC10671.1"/>
    </source>
</evidence>
<proteinExistence type="predicted"/>
<dbReference type="EMBL" id="DWWV01000098">
    <property type="protein sequence ID" value="HJC10671.1"/>
    <property type="molecule type" value="Genomic_DNA"/>
</dbReference>
<organism evidence="1 2">
    <name type="scientific">Candidatus Blautia merdigallinarum</name>
    <dbReference type="NCBI Taxonomy" id="2838495"/>
    <lineage>
        <taxon>Bacteria</taxon>
        <taxon>Bacillati</taxon>
        <taxon>Bacillota</taxon>
        <taxon>Clostridia</taxon>
        <taxon>Lachnospirales</taxon>
        <taxon>Lachnospiraceae</taxon>
        <taxon>Blautia</taxon>
    </lineage>
</organism>
<accession>A0A9D2N4G3</accession>
<gene>
    <name evidence="1" type="ORF">H9935_07615</name>
</gene>
<protein>
    <submittedName>
        <fullName evidence="1">Uncharacterized protein</fullName>
    </submittedName>
</protein>
<name>A0A9D2N4G3_9FIRM</name>
<sequence>MRDREIPMEIIEQGELRRKEILDFWAVQIGEKLREEVPSKEERIEILDRILKNLSYPSECP</sequence>